<name>A0A7S6NXT2_9PHYC</name>
<accession>A0A7S6NXT2</accession>
<evidence type="ECO:0000313" key="1">
    <source>
        <dbReference type="EMBL" id="QOR60133.1"/>
    </source>
</evidence>
<proteinExistence type="predicted"/>
<organism evidence="1">
    <name type="scientific">Bathycoccus sp. RCC716 virus 1</name>
    <dbReference type="NCBI Taxonomy" id="2530038"/>
    <lineage>
        <taxon>Viruses</taxon>
        <taxon>Varidnaviria</taxon>
        <taxon>Bamfordvirae</taxon>
        <taxon>Nucleocytoviricota</taxon>
        <taxon>Megaviricetes</taxon>
        <taxon>Algavirales</taxon>
        <taxon>Phycodnaviridae</taxon>
        <taxon>Prasinovirus</taxon>
    </lineage>
</organism>
<protein>
    <submittedName>
        <fullName evidence="1">Uncharacterized protein</fullName>
    </submittedName>
</protein>
<sequence length="132" mass="15021">MAYQLQPGMKVVKDHAVPSVCATEEVFVYPQPSTLNYGSSRPNTMLYGTAPYMAGKGSPAQYIDTSDQLRPQSTSRFNKVLAKTYERHFHPLQNVECKLPLKTRTYEPMSTRAETQNGLFQQRYLNKNLAKK</sequence>
<dbReference type="EMBL" id="MK522034">
    <property type="protein sequence ID" value="QOR60133.1"/>
    <property type="molecule type" value="Genomic_DNA"/>
</dbReference>
<reference evidence="1" key="1">
    <citation type="submission" date="2019-02" db="EMBL/GenBank/DDBJ databases">
        <authorList>
            <person name="Bachy C."/>
            <person name="Yung C.-M."/>
            <person name="Roux S."/>
            <person name="Sullivan M.B."/>
            <person name="Worden A.Z."/>
        </authorList>
    </citation>
    <scope>NUCLEOTIDE SEQUENCE</scope>
    <source>
        <strain evidence="1">BII-V1</strain>
    </source>
</reference>